<evidence type="ECO:0000313" key="2">
    <source>
        <dbReference type="Proteomes" id="UP000554054"/>
    </source>
</evidence>
<keyword evidence="2" id="KW-1185">Reference proteome</keyword>
<dbReference type="AlphaFoldDB" id="A0A852VNX6"/>
<comment type="caution">
    <text evidence="1">The sequence shown here is derived from an EMBL/GenBank/DDBJ whole genome shotgun (WGS) entry which is preliminary data.</text>
</comment>
<organism evidence="1 2">
    <name type="scientific">Janibacter cremeus</name>
    <dbReference type="NCBI Taxonomy" id="1285192"/>
    <lineage>
        <taxon>Bacteria</taxon>
        <taxon>Bacillati</taxon>
        <taxon>Actinomycetota</taxon>
        <taxon>Actinomycetes</taxon>
        <taxon>Micrococcales</taxon>
        <taxon>Intrasporangiaceae</taxon>
        <taxon>Janibacter</taxon>
    </lineage>
</organism>
<dbReference type="InterPro" id="IPR027417">
    <property type="entry name" value="P-loop_NTPase"/>
</dbReference>
<protein>
    <submittedName>
        <fullName evidence="1">Uncharacterized protein</fullName>
    </submittedName>
</protein>
<dbReference type="Proteomes" id="UP000554054">
    <property type="component" value="Unassembled WGS sequence"/>
</dbReference>
<dbReference type="EMBL" id="JACCAE010000001">
    <property type="protein sequence ID" value="NYF98737.1"/>
    <property type="molecule type" value="Genomic_DNA"/>
</dbReference>
<dbReference type="SUPFAM" id="SSF52540">
    <property type="entry name" value="P-loop containing nucleoside triphosphate hydrolases"/>
    <property type="match status" value="1"/>
</dbReference>
<gene>
    <name evidence="1" type="ORF">BJY20_002129</name>
</gene>
<proteinExistence type="predicted"/>
<evidence type="ECO:0000313" key="1">
    <source>
        <dbReference type="EMBL" id="NYF98737.1"/>
    </source>
</evidence>
<dbReference type="Gene3D" id="3.40.50.300">
    <property type="entry name" value="P-loop containing nucleotide triphosphate hydrolases"/>
    <property type="match status" value="1"/>
</dbReference>
<dbReference type="RefSeq" id="WP_185991509.1">
    <property type="nucleotide sequence ID" value="NZ_JACCAE010000001.1"/>
</dbReference>
<name>A0A852VNX6_9MICO</name>
<reference evidence="1 2" key="1">
    <citation type="submission" date="2020-07" db="EMBL/GenBank/DDBJ databases">
        <title>Sequencing the genomes of 1000 actinobacteria strains.</title>
        <authorList>
            <person name="Klenk H.-P."/>
        </authorList>
    </citation>
    <scope>NUCLEOTIDE SEQUENCE [LARGE SCALE GENOMIC DNA]</scope>
    <source>
        <strain evidence="1 2">DSM 26154</strain>
    </source>
</reference>
<accession>A0A852VNX6</accession>
<sequence>MHPMILVTGASGGLGASTLTAVTGTALARGRAPTLVDADFSGGGLDATVAIEHLDGLRWGDLAEHEGHVDAEGLRRRLPTGSVPVLAARGQAPSVSTTTAVVEALAHIGPVVLDVPAGPLPGELAACADIIIVLVGLRPRWLRDGEQWVVGLGELSERALVVTRGPRRAERVSAQAADHLGLPLLEHLADDPGVPRDEARGRAPRPRGSVGEVARALVEVLPAAGGVVSGTHHERALGLVS</sequence>